<organism evidence="1 2">
    <name type="scientific">Solanum verrucosum</name>
    <dbReference type="NCBI Taxonomy" id="315347"/>
    <lineage>
        <taxon>Eukaryota</taxon>
        <taxon>Viridiplantae</taxon>
        <taxon>Streptophyta</taxon>
        <taxon>Embryophyta</taxon>
        <taxon>Tracheophyta</taxon>
        <taxon>Spermatophyta</taxon>
        <taxon>Magnoliopsida</taxon>
        <taxon>eudicotyledons</taxon>
        <taxon>Gunneridae</taxon>
        <taxon>Pentapetalae</taxon>
        <taxon>asterids</taxon>
        <taxon>lamiids</taxon>
        <taxon>Solanales</taxon>
        <taxon>Solanaceae</taxon>
        <taxon>Solanoideae</taxon>
        <taxon>Solaneae</taxon>
        <taxon>Solanum</taxon>
    </lineage>
</organism>
<accession>A0AAF1A2L7</accession>
<name>A0AAF1A2L7_SOLVR</name>
<gene>
    <name evidence="1" type="ORF">MTR67_051635</name>
</gene>
<dbReference type="AlphaFoldDB" id="A0AAF1A2L7"/>
<evidence type="ECO:0000313" key="2">
    <source>
        <dbReference type="Proteomes" id="UP001234989"/>
    </source>
</evidence>
<reference evidence="1" key="1">
    <citation type="submission" date="2023-08" db="EMBL/GenBank/DDBJ databases">
        <title>A de novo genome assembly of Solanum verrucosum Schlechtendal, a Mexican diploid species geographically isolated from the other diploid A-genome species in potato relatives.</title>
        <authorList>
            <person name="Hosaka K."/>
        </authorList>
    </citation>
    <scope>NUCLEOTIDE SEQUENCE</scope>
    <source>
        <tissue evidence="1">Young leaves</tissue>
    </source>
</reference>
<proteinExistence type="predicted"/>
<evidence type="ECO:0000313" key="1">
    <source>
        <dbReference type="EMBL" id="WMV58250.1"/>
    </source>
</evidence>
<dbReference type="Proteomes" id="UP001234989">
    <property type="component" value="Chromosome 12"/>
</dbReference>
<dbReference type="EMBL" id="CP133623">
    <property type="protein sequence ID" value="WMV58250.1"/>
    <property type="molecule type" value="Genomic_DNA"/>
</dbReference>
<protein>
    <submittedName>
        <fullName evidence="1">Uncharacterized protein</fullName>
    </submittedName>
</protein>
<sequence length="122" mass="13439">MAIQKLWEADIEIKKENILNSESSGTKVDGLLKICLVSHFGREDEEKPFLADLRSGHIPTGKQLLGFLLEWRRSIAGCTPTTQRAIGVPLTWSNHKIGEKCGGMDCYRGGDLTEKSPQMGGP</sequence>
<keyword evidence="2" id="KW-1185">Reference proteome</keyword>